<keyword evidence="2" id="KW-1185">Reference proteome</keyword>
<evidence type="ECO:0000313" key="1">
    <source>
        <dbReference type="EMBL" id="ATB45245.1"/>
    </source>
</evidence>
<sequence>MVVRRVLAENNPPEASTPQYVGLEEFLYYEAFKELRLPQLSFRRKFSTPDDAAAAARYRADVVTALAEEKGFKRLPPVEHCALYERGDAALLLYRHPTQPTFSFILGCEDSAEMERLAQDFETRTGLKSVITR</sequence>
<dbReference type="OrthoDB" id="5384569at2"/>
<dbReference type="Proteomes" id="UP000217343">
    <property type="component" value="Chromosome"/>
</dbReference>
<dbReference type="EMBL" id="CP022203">
    <property type="protein sequence ID" value="ATB45245.1"/>
    <property type="molecule type" value="Genomic_DNA"/>
</dbReference>
<gene>
    <name evidence="1" type="ORF">MYMAC_000830</name>
</gene>
<protein>
    <submittedName>
        <fullName evidence="1">Uncharacterized protein</fullName>
    </submittedName>
</protein>
<reference evidence="1 2" key="1">
    <citation type="submission" date="2017-06" db="EMBL/GenBank/DDBJ databases">
        <title>Sequencing and comparative analysis of myxobacterial genomes.</title>
        <authorList>
            <person name="Rupp O."/>
            <person name="Goesmann A."/>
            <person name="Sogaard-Andersen L."/>
        </authorList>
    </citation>
    <scope>NUCLEOTIDE SEQUENCE [LARGE SCALE GENOMIC DNA]</scope>
    <source>
        <strain evidence="1 2">DSM 14697</strain>
    </source>
</reference>
<proteinExistence type="predicted"/>
<organism evidence="1 2">
    <name type="scientific">Corallococcus macrosporus DSM 14697</name>
    <dbReference type="NCBI Taxonomy" id="1189310"/>
    <lineage>
        <taxon>Bacteria</taxon>
        <taxon>Pseudomonadati</taxon>
        <taxon>Myxococcota</taxon>
        <taxon>Myxococcia</taxon>
        <taxon>Myxococcales</taxon>
        <taxon>Cystobacterineae</taxon>
        <taxon>Myxococcaceae</taxon>
        <taxon>Corallococcus</taxon>
    </lineage>
</organism>
<dbReference type="AlphaFoldDB" id="A0A250JN11"/>
<evidence type="ECO:0000313" key="2">
    <source>
        <dbReference type="Proteomes" id="UP000217343"/>
    </source>
</evidence>
<dbReference type="KEGG" id="mmas:MYMAC_000830"/>
<accession>A0A250JN11</accession>
<name>A0A250JN11_9BACT</name>